<evidence type="ECO:0000256" key="6">
    <source>
        <dbReference type="ARBA" id="ARBA00022723"/>
    </source>
</evidence>
<dbReference type="PANTHER" id="PTHR11136">
    <property type="entry name" value="FOLYLPOLYGLUTAMATE SYNTHASE-RELATED"/>
    <property type="match status" value="1"/>
</dbReference>
<evidence type="ECO:0000256" key="4">
    <source>
        <dbReference type="ARBA" id="ARBA00022563"/>
    </source>
</evidence>
<keyword evidence="8" id="KW-0067">ATP-binding</keyword>
<dbReference type="Proteomes" id="UP001590951">
    <property type="component" value="Unassembled WGS sequence"/>
</dbReference>
<dbReference type="SUPFAM" id="SSF53623">
    <property type="entry name" value="MurD-like peptide ligases, catalytic domain"/>
    <property type="match status" value="1"/>
</dbReference>
<name>A0ABR4AWB2_9LECA</name>
<evidence type="ECO:0000256" key="8">
    <source>
        <dbReference type="ARBA" id="ARBA00022840"/>
    </source>
</evidence>
<dbReference type="InterPro" id="IPR036565">
    <property type="entry name" value="Mur-like_cat_sf"/>
</dbReference>
<sequence length="336" mass="37541">MERSYEGAICCLNSRRAAAKPNLDDMRGSDDMVEWLKLLGHSIEDLNGLNVIHVAGTKGKGSTCAFAASFLKAHGNATGYPQKIGLYTSPHMKHIRERICIDGEPISRELFTTRFFEIWDKLPDHATPSLDIPRYLQLLALLSFHVFAEEKVNVAIYETHFGGEFDATNIIRMPIVTAITSIAMDHVRLLGPTIEKIAWHKAGIFKSGSLAFSTLQERAVTTVLQQRAAEKGVMLEFVGVDSALPTNATALKPKVQRTNCSLALAVVRAWLSMKAPEAQSHIKDIPIRCIEQFFWPGRYQQINDGNCQWFLDGAHNELSVQHAVQWFAETVSEHQK</sequence>
<evidence type="ECO:0000256" key="10">
    <source>
        <dbReference type="ARBA" id="ARBA00030592"/>
    </source>
</evidence>
<keyword evidence="7" id="KW-0547">Nucleotide-binding</keyword>
<proteinExistence type="inferred from homology"/>
<dbReference type="EC" id="6.3.2.17" evidence="3"/>
<dbReference type="NCBIfam" id="TIGR01499">
    <property type="entry name" value="folC"/>
    <property type="match status" value="1"/>
</dbReference>
<comment type="caution">
    <text evidence="13">The sequence shown here is derived from an EMBL/GenBank/DDBJ whole genome shotgun (WGS) entry which is preliminary data.</text>
</comment>
<dbReference type="Gene3D" id="3.90.190.20">
    <property type="entry name" value="Mur ligase, C-terminal domain"/>
    <property type="match status" value="1"/>
</dbReference>
<comment type="similarity">
    <text evidence="2">Belongs to the folylpolyglutamate synthase family.</text>
</comment>
<evidence type="ECO:0000256" key="7">
    <source>
        <dbReference type="ARBA" id="ARBA00022741"/>
    </source>
</evidence>
<keyword evidence="5" id="KW-0436">Ligase</keyword>
<evidence type="ECO:0000256" key="1">
    <source>
        <dbReference type="ARBA" id="ARBA00005150"/>
    </source>
</evidence>
<comment type="catalytic activity">
    <reaction evidence="12">
        <text>(6S)-5,6,7,8-tetrahydrofolyl-(gamma-L-Glu)(n) + L-glutamate + ATP = (6S)-5,6,7,8-tetrahydrofolyl-(gamma-L-Glu)(n+1) + ADP + phosphate + H(+)</text>
        <dbReference type="Rhea" id="RHEA:10580"/>
        <dbReference type="Rhea" id="RHEA-COMP:14738"/>
        <dbReference type="Rhea" id="RHEA-COMP:14740"/>
        <dbReference type="ChEBI" id="CHEBI:15378"/>
        <dbReference type="ChEBI" id="CHEBI:29985"/>
        <dbReference type="ChEBI" id="CHEBI:30616"/>
        <dbReference type="ChEBI" id="CHEBI:43474"/>
        <dbReference type="ChEBI" id="CHEBI:141005"/>
        <dbReference type="ChEBI" id="CHEBI:456216"/>
        <dbReference type="EC" id="6.3.2.17"/>
    </reaction>
</comment>
<reference evidence="13 14" key="1">
    <citation type="submission" date="2024-09" db="EMBL/GenBank/DDBJ databases">
        <title>Rethinking Asexuality: The Enigmatic Case of Functional Sexual Genes in Lepraria (Stereocaulaceae).</title>
        <authorList>
            <person name="Doellman M."/>
            <person name="Sun Y."/>
            <person name="Barcenas-Pena A."/>
            <person name="Lumbsch H.T."/>
            <person name="Grewe F."/>
        </authorList>
    </citation>
    <scope>NUCLEOTIDE SEQUENCE [LARGE SCALE GENOMIC DNA]</scope>
    <source>
        <strain evidence="13 14">Grewe 0041</strain>
    </source>
</reference>
<evidence type="ECO:0000256" key="3">
    <source>
        <dbReference type="ARBA" id="ARBA00013025"/>
    </source>
</evidence>
<dbReference type="EMBL" id="JBHFEH010000075">
    <property type="protein sequence ID" value="KAL2048934.1"/>
    <property type="molecule type" value="Genomic_DNA"/>
</dbReference>
<evidence type="ECO:0000256" key="5">
    <source>
        <dbReference type="ARBA" id="ARBA00022598"/>
    </source>
</evidence>
<evidence type="ECO:0000313" key="14">
    <source>
        <dbReference type="Proteomes" id="UP001590951"/>
    </source>
</evidence>
<dbReference type="InterPro" id="IPR036615">
    <property type="entry name" value="Mur_ligase_C_dom_sf"/>
</dbReference>
<evidence type="ECO:0000313" key="13">
    <source>
        <dbReference type="EMBL" id="KAL2048934.1"/>
    </source>
</evidence>
<dbReference type="InterPro" id="IPR001645">
    <property type="entry name" value="Folylpolyglutamate_synth"/>
</dbReference>
<organism evidence="13 14">
    <name type="scientific">Lepraria finkii</name>
    <dbReference type="NCBI Taxonomy" id="1340010"/>
    <lineage>
        <taxon>Eukaryota</taxon>
        <taxon>Fungi</taxon>
        <taxon>Dikarya</taxon>
        <taxon>Ascomycota</taxon>
        <taxon>Pezizomycotina</taxon>
        <taxon>Lecanoromycetes</taxon>
        <taxon>OSLEUM clade</taxon>
        <taxon>Lecanoromycetidae</taxon>
        <taxon>Lecanorales</taxon>
        <taxon>Lecanorineae</taxon>
        <taxon>Stereocaulaceae</taxon>
        <taxon>Lepraria</taxon>
    </lineage>
</organism>
<keyword evidence="9" id="KW-0460">Magnesium</keyword>
<gene>
    <name evidence="13" type="ORF">ABVK25_010787</name>
</gene>
<evidence type="ECO:0000256" key="11">
    <source>
        <dbReference type="ARBA" id="ARBA00030876"/>
    </source>
</evidence>
<keyword evidence="4" id="KW-0554">One-carbon metabolism</keyword>
<dbReference type="SUPFAM" id="SSF53244">
    <property type="entry name" value="MurD-like peptide ligases, peptide-binding domain"/>
    <property type="match status" value="1"/>
</dbReference>
<keyword evidence="6" id="KW-0479">Metal-binding</keyword>
<evidence type="ECO:0000256" key="9">
    <source>
        <dbReference type="ARBA" id="ARBA00022842"/>
    </source>
</evidence>
<dbReference type="Gene3D" id="3.40.1190.10">
    <property type="entry name" value="Mur-like, catalytic domain"/>
    <property type="match status" value="1"/>
</dbReference>
<evidence type="ECO:0000256" key="12">
    <source>
        <dbReference type="ARBA" id="ARBA00047493"/>
    </source>
</evidence>
<evidence type="ECO:0000256" key="2">
    <source>
        <dbReference type="ARBA" id="ARBA00008276"/>
    </source>
</evidence>
<keyword evidence="14" id="KW-1185">Reference proteome</keyword>
<dbReference type="PANTHER" id="PTHR11136:SF5">
    <property type="entry name" value="FOLYLPOLYGLUTAMATE SYNTHASE, MITOCHONDRIAL"/>
    <property type="match status" value="1"/>
</dbReference>
<protein>
    <recommendedName>
        <fullName evidence="3">tetrahydrofolate synthase</fullName>
        <ecNumber evidence="3">6.3.2.17</ecNumber>
    </recommendedName>
    <alternativeName>
        <fullName evidence="11">Folylpoly-gamma-glutamate synthetase</fullName>
    </alternativeName>
    <alternativeName>
        <fullName evidence="10">Tetrahydrofolylpolyglutamate synthase</fullName>
    </alternativeName>
</protein>
<comment type="pathway">
    <text evidence="1">Cofactor biosynthesis; tetrahydrofolylpolyglutamate biosynthesis.</text>
</comment>
<accession>A0ABR4AWB2</accession>